<gene>
    <name evidence="5" type="ORF">ACFO1V_07535</name>
</gene>
<sequence length="243" mass="27809">MATSTAIIWVLLMWMGGTVDRIVLMLCVAVPVVTACPVMTYLFILQNRLKRSYEHLQIVYSELQERSRIDQMTGVLNRESFFNMMRNARAEVEEGVLLAIDVDHFKRINDTYGHAVGDRALRHIAFILQNYTNKNGIVGRVGGEEFCIYIPHADADDGYQFARHLCAEVERIPLIISEHENYRMTISIGASQAFSGETNSQVLRRADRCLYKAKSAGRNCVIFDHQEDSTGRLERQERVRYAN</sequence>
<dbReference type="InterPro" id="IPR029787">
    <property type="entry name" value="Nucleotide_cyclase"/>
</dbReference>
<dbReference type="SUPFAM" id="SSF55073">
    <property type="entry name" value="Nucleotide cyclase"/>
    <property type="match status" value="1"/>
</dbReference>
<dbReference type="InterPro" id="IPR043128">
    <property type="entry name" value="Rev_trsase/Diguanyl_cyclase"/>
</dbReference>
<evidence type="ECO:0000259" key="4">
    <source>
        <dbReference type="PROSITE" id="PS50887"/>
    </source>
</evidence>
<comment type="catalytic activity">
    <reaction evidence="2">
        <text>2 GTP = 3',3'-c-di-GMP + 2 diphosphate</text>
        <dbReference type="Rhea" id="RHEA:24898"/>
        <dbReference type="ChEBI" id="CHEBI:33019"/>
        <dbReference type="ChEBI" id="CHEBI:37565"/>
        <dbReference type="ChEBI" id="CHEBI:58805"/>
        <dbReference type="EC" id="2.7.7.65"/>
    </reaction>
</comment>
<evidence type="ECO:0000256" key="1">
    <source>
        <dbReference type="ARBA" id="ARBA00012528"/>
    </source>
</evidence>
<dbReference type="PANTHER" id="PTHR45138:SF9">
    <property type="entry name" value="DIGUANYLATE CYCLASE DGCM-RELATED"/>
    <property type="match status" value="1"/>
</dbReference>
<keyword evidence="3" id="KW-1133">Transmembrane helix</keyword>
<accession>A0ABV9H6V8</accession>
<dbReference type="InterPro" id="IPR050469">
    <property type="entry name" value="Diguanylate_Cyclase"/>
</dbReference>
<name>A0ABV9H6V8_9HYPH</name>
<dbReference type="SMART" id="SM00267">
    <property type="entry name" value="GGDEF"/>
    <property type="match status" value="1"/>
</dbReference>
<keyword evidence="6" id="KW-1185">Reference proteome</keyword>
<dbReference type="NCBIfam" id="TIGR00254">
    <property type="entry name" value="GGDEF"/>
    <property type="match status" value="1"/>
</dbReference>
<dbReference type="EMBL" id="JBHSEL010000051">
    <property type="protein sequence ID" value="MFC4625069.1"/>
    <property type="molecule type" value="Genomic_DNA"/>
</dbReference>
<dbReference type="InterPro" id="IPR000160">
    <property type="entry name" value="GGDEF_dom"/>
</dbReference>
<dbReference type="Gene3D" id="3.30.70.270">
    <property type="match status" value="1"/>
</dbReference>
<evidence type="ECO:0000256" key="3">
    <source>
        <dbReference type="SAM" id="Phobius"/>
    </source>
</evidence>
<dbReference type="CDD" id="cd01949">
    <property type="entry name" value="GGDEF"/>
    <property type="match status" value="1"/>
</dbReference>
<comment type="caution">
    <text evidence="5">The sequence shown here is derived from an EMBL/GenBank/DDBJ whole genome shotgun (WGS) entry which is preliminary data.</text>
</comment>
<dbReference type="RefSeq" id="WP_374832504.1">
    <property type="nucleotide sequence ID" value="NZ_JBHEEZ010000016.1"/>
</dbReference>
<protein>
    <recommendedName>
        <fullName evidence="1">diguanylate cyclase</fullName>
        <ecNumber evidence="1">2.7.7.65</ecNumber>
    </recommendedName>
</protein>
<organism evidence="5 6">
    <name type="scientific">Daeguia caeni</name>
    <dbReference type="NCBI Taxonomy" id="439612"/>
    <lineage>
        <taxon>Bacteria</taxon>
        <taxon>Pseudomonadati</taxon>
        <taxon>Pseudomonadota</taxon>
        <taxon>Alphaproteobacteria</taxon>
        <taxon>Hyphomicrobiales</taxon>
        <taxon>Brucellaceae</taxon>
        <taxon>Daeguia</taxon>
    </lineage>
</organism>
<dbReference type="Proteomes" id="UP001596042">
    <property type="component" value="Unassembled WGS sequence"/>
</dbReference>
<evidence type="ECO:0000313" key="6">
    <source>
        <dbReference type="Proteomes" id="UP001596042"/>
    </source>
</evidence>
<evidence type="ECO:0000313" key="5">
    <source>
        <dbReference type="EMBL" id="MFC4625069.1"/>
    </source>
</evidence>
<dbReference type="PROSITE" id="PS50887">
    <property type="entry name" value="GGDEF"/>
    <property type="match status" value="1"/>
</dbReference>
<proteinExistence type="predicted"/>
<keyword evidence="3" id="KW-0812">Transmembrane</keyword>
<dbReference type="Pfam" id="PF00990">
    <property type="entry name" value="GGDEF"/>
    <property type="match status" value="1"/>
</dbReference>
<keyword evidence="3" id="KW-0472">Membrane</keyword>
<feature type="transmembrane region" description="Helical" evidence="3">
    <location>
        <begin position="22"/>
        <end position="44"/>
    </location>
</feature>
<evidence type="ECO:0000256" key="2">
    <source>
        <dbReference type="ARBA" id="ARBA00034247"/>
    </source>
</evidence>
<dbReference type="EC" id="2.7.7.65" evidence="1"/>
<feature type="domain" description="GGDEF" evidence="4">
    <location>
        <begin position="93"/>
        <end position="226"/>
    </location>
</feature>
<dbReference type="PANTHER" id="PTHR45138">
    <property type="entry name" value="REGULATORY COMPONENTS OF SENSORY TRANSDUCTION SYSTEM"/>
    <property type="match status" value="1"/>
</dbReference>
<reference evidence="6" key="1">
    <citation type="journal article" date="2019" name="Int. J. Syst. Evol. Microbiol.">
        <title>The Global Catalogue of Microorganisms (GCM) 10K type strain sequencing project: providing services to taxonomists for standard genome sequencing and annotation.</title>
        <authorList>
            <consortium name="The Broad Institute Genomics Platform"/>
            <consortium name="The Broad Institute Genome Sequencing Center for Infectious Disease"/>
            <person name="Wu L."/>
            <person name="Ma J."/>
        </authorList>
    </citation>
    <scope>NUCLEOTIDE SEQUENCE [LARGE SCALE GENOMIC DNA]</scope>
    <source>
        <strain evidence="6">CGMCC 1.15731</strain>
    </source>
</reference>